<dbReference type="EMBL" id="NJBO01000001">
    <property type="protein sequence ID" value="TKJ44316.1"/>
    <property type="molecule type" value="Genomic_DNA"/>
</dbReference>
<proteinExistence type="predicted"/>
<protein>
    <submittedName>
        <fullName evidence="1">Uncharacterized protein</fullName>
    </submittedName>
</protein>
<dbReference type="Proteomes" id="UP000317778">
    <property type="component" value="Unassembled WGS sequence"/>
</dbReference>
<sequence>MPQDSLQAEFRSLAHEWVENAENEGWAIDAVDALVFERTIQEFGLYLEQEVGPKKRNKVFRRVNTPNDLSSALEGVLGKRFGEFFFGFYDFCERQSTAQPGWLEAESEHFIYLYHPGSAAQKDIKLIEAVAEQSFNQITDILAPDSSARLRLSHLVRTDSLPPGFSGKILLRLHPTRKDLGAFESTSGGQTGFRPIWHDDTVGYALWIDLAYPGPVGLFGIPHEVAHALALLYLSNEPLLAELLSSGEHVPANLLREAVLPEDVLRLEGWAYMVQHNHSTFVRLGLWRSTSQSMAEMTKHYDFPDAYLLLNGEMSKSFMEQTLALLGFRRAARHSEMIRYLFASADLIRFLHERYGSEKLKLFLADQSAPMDALLEVYDLTPYALEEKWKNDVLQE</sequence>
<organism evidence="1 2">
    <name type="scientific">candidate division TA06 bacterium B3_TA06</name>
    <dbReference type="NCBI Taxonomy" id="2012487"/>
    <lineage>
        <taxon>Bacteria</taxon>
        <taxon>Bacteria division TA06</taxon>
    </lineage>
</organism>
<accession>A0A532VAT8</accession>
<evidence type="ECO:0000313" key="2">
    <source>
        <dbReference type="Proteomes" id="UP000317778"/>
    </source>
</evidence>
<reference evidence="1 2" key="1">
    <citation type="submission" date="2017-06" db="EMBL/GenBank/DDBJ databases">
        <title>Novel microbial phyla capable of carbon fixation and sulfur reduction in deep-sea sediments.</title>
        <authorList>
            <person name="Huang J."/>
            <person name="Baker B."/>
            <person name="Wang Y."/>
        </authorList>
    </citation>
    <scope>NUCLEOTIDE SEQUENCE [LARGE SCALE GENOMIC DNA]</scope>
    <source>
        <strain evidence="1">B3_TA06</strain>
    </source>
</reference>
<gene>
    <name evidence="1" type="ORF">CEE36_00830</name>
</gene>
<comment type="caution">
    <text evidence="1">The sequence shown here is derived from an EMBL/GenBank/DDBJ whole genome shotgun (WGS) entry which is preliminary data.</text>
</comment>
<name>A0A532VAT8_UNCT6</name>
<dbReference type="AlphaFoldDB" id="A0A532VAT8"/>
<evidence type="ECO:0000313" key="1">
    <source>
        <dbReference type="EMBL" id="TKJ44316.1"/>
    </source>
</evidence>